<feature type="transmembrane region" description="Helical" evidence="11">
    <location>
        <begin position="215"/>
        <end position="240"/>
    </location>
</feature>
<dbReference type="InterPro" id="IPR003838">
    <property type="entry name" value="ABC3_permease_C"/>
</dbReference>
<comment type="similarity">
    <text evidence="2 10">Belongs to the ABC-4 integral membrane protein family. FtsX subfamily.</text>
</comment>
<dbReference type="PANTHER" id="PTHR47755:SF1">
    <property type="entry name" value="CELL DIVISION PROTEIN FTSX"/>
    <property type="match status" value="1"/>
</dbReference>
<dbReference type="InterPro" id="IPR040690">
    <property type="entry name" value="FtsX_ECD"/>
</dbReference>
<evidence type="ECO:0000256" key="10">
    <source>
        <dbReference type="PIRNR" id="PIRNR003097"/>
    </source>
</evidence>
<evidence type="ECO:0000256" key="4">
    <source>
        <dbReference type="ARBA" id="ARBA00022475"/>
    </source>
</evidence>
<keyword evidence="10" id="KW-0997">Cell inner membrane</keyword>
<dbReference type="PANTHER" id="PTHR47755">
    <property type="entry name" value="CELL DIVISION PROTEIN FTSX"/>
    <property type="match status" value="1"/>
</dbReference>
<comment type="function">
    <text evidence="10">Required for cell division and gliding motility.</text>
</comment>
<keyword evidence="4 10" id="KW-1003">Cell membrane</keyword>
<evidence type="ECO:0000256" key="8">
    <source>
        <dbReference type="ARBA" id="ARBA00023136"/>
    </source>
</evidence>
<dbReference type="GeneID" id="85016434"/>
<dbReference type="OrthoDB" id="9813411at2"/>
<keyword evidence="5 10" id="KW-0132">Cell division</keyword>
<evidence type="ECO:0000256" key="6">
    <source>
        <dbReference type="ARBA" id="ARBA00022692"/>
    </source>
</evidence>
<feature type="domain" description="ABC3 transporter permease C-terminal" evidence="12">
    <location>
        <begin position="169"/>
        <end position="279"/>
    </location>
</feature>
<evidence type="ECO:0000256" key="9">
    <source>
        <dbReference type="ARBA" id="ARBA00023306"/>
    </source>
</evidence>
<reference evidence="14 15" key="1">
    <citation type="submission" date="2016-10" db="EMBL/GenBank/DDBJ databases">
        <authorList>
            <person name="Varghese N."/>
            <person name="Submissions S."/>
        </authorList>
    </citation>
    <scope>NUCLEOTIDE SEQUENCE [LARGE SCALE GENOMIC DNA]</scope>
    <source>
        <strain evidence="14 15">DSM 11449</strain>
    </source>
</reference>
<dbReference type="InterPro" id="IPR004513">
    <property type="entry name" value="FtsX"/>
</dbReference>
<comment type="subcellular location">
    <subcellularLocation>
        <location evidence="10">Cell inner membrane</location>
    </subcellularLocation>
    <subcellularLocation>
        <location evidence="1">Cell membrane</location>
        <topology evidence="1">Multi-pass membrane protein</topology>
    </subcellularLocation>
</comment>
<organism evidence="14 15">
    <name type="scientific">Capnocytophaga granulosa</name>
    <dbReference type="NCBI Taxonomy" id="45242"/>
    <lineage>
        <taxon>Bacteria</taxon>
        <taxon>Pseudomonadati</taxon>
        <taxon>Bacteroidota</taxon>
        <taxon>Flavobacteriia</taxon>
        <taxon>Flavobacteriales</taxon>
        <taxon>Flavobacteriaceae</taxon>
        <taxon>Capnocytophaga</taxon>
    </lineage>
</organism>
<evidence type="ECO:0000256" key="1">
    <source>
        <dbReference type="ARBA" id="ARBA00004651"/>
    </source>
</evidence>
<dbReference type="GO" id="GO:0051301">
    <property type="term" value="P:cell division"/>
    <property type="evidence" value="ECO:0007669"/>
    <property type="project" value="UniProtKB-KW"/>
</dbReference>
<keyword evidence="6 11" id="KW-0812">Transmembrane</keyword>
<dbReference type="EMBL" id="FNND01000002">
    <property type="protein sequence ID" value="SDW48208.1"/>
    <property type="molecule type" value="Genomic_DNA"/>
</dbReference>
<evidence type="ECO:0000256" key="5">
    <source>
        <dbReference type="ARBA" id="ARBA00022618"/>
    </source>
</evidence>
<proteinExistence type="inferred from homology"/>
<dbReference type="Proteomes" id="UP000182771">
    <property type="component" value="Unassembled WGS sequence"/>
</dbReference>
<keyword evidence="15" id="KW-1185">Reference proteome</keyword>
<name>A0A1H2TWW9_9FLAO</name>
<dbReference type="RefSeq" id="WP_016420089.1">
    <property type="nucleotide sequence ID" value="NZ_FNND01000002.1"/>
</dbReference>
<accession>A0A1H2TWW9</accession>
<dbReference type="PIRSF" id="PIRSF003097">
    <property type="entry name" value="FtsX"/>
    <property type="match status" value="1"/>
</dbReference>
<evidence type="ECO:0000313" key="15">
    <source>
        <dbReference type="Proteomes" id="UP000182771"/>
    </source>
</evidence>
<evidence type="ECO:0000256" key="7">
    <source>
        <dbReference type="ARBA" id="ARBA00022989"/>
    </source>
</evidence>
<dbReference type="GO" id="GO:0005886">
    <property type="term" value="C:plasma membrane"/>
    <property type="evidence" value="ECO:0007669"/>
    <property type="project" value="UniProtKB-SubCell"/>
</dbReference>
<dbReference type="Gene3D" id="3.30.70.3040">
    <property type="match status" value="1"/>
</dbReference>
<keyword evidence="7 11" id="KW-1133">Transmembrane helix</keyword>
<comment type="caution">
    <text evidence="14">The sequence shown here is derived from an EMBL/GenBank/DDBJ whole genome shotgun (WGS) entry which is preliminary data.</text>
</comment>
<feature type="transmembrane region" description="Helical" evidence="11">
    <location>
        <begin position="163"/>
        <end position="182"/>
    </location>
</feature>
<evidence type="ECO:0000256" key="2">
    <source>
        <dbReference type="ARBA" id="ARBA00007379"/>
    </source>
</evidence>
<dbReference type="Pfam" id="PF18075">
    <property type="entry name" value="FtsX_ECD"/>
    <property type="match status" value="1"/>
</dbReference>
<feature type="transmembrane region" description="Helical" evidence="11">
    <location>
        <begin position="20"/>
        <end position="39"/>
    </location>
</feature>
<evidence type="ECO:0000256" key="11">
    <source>
        <dbReference type="SAM" id="Phobius"/>
    </source>
</evidence>
<dbReference type="AlphaFoldDB" id="A0A1H2TWW9"/>
<feature type="transmembrane region" description="Helical" evidence="11">
    <location>
        <begin position="255"/>
        <end position="279"/>
    </location>
</feature>
<evidence type="ECO:0000256" key="3">
    <source>
        <dbReference type="ARBA" id="ARBA00021907"/>
    </source>
</evidence>
<evidence type="ECO:0000259" key="12">
    <source>
        <dbReference type="Pfam" id="PF02687"/>
    </source>
</evidence>
<sequence>MHTRTERYNRRKLISSYFSVTLSITLVLFLLGLLGFLLINAKNFTDSYKENLIMSVFLKDTAKEADIQQLQKTLSLADYIKKVQFISKEQAAQSFIEELGEDFISTIGDNPLKNSFDLTLKADYVAPEKMEEIKESILQNASVKEVVYDRASVEKVHSNLQQISIVILSISAIFTFVAMLLINSSIRLSVYSKRFIIKTMQLVGATKAFIRRPFIVTNIALGILSALLACLALSLCLFYLDKSWPEWGLLSNSSAFISVFAALFAIGIFISWISTYFAAQRFLNLHTDELYY</sequence>
<protein>
    <recommendedName>
        <fullName evidence="3 10">Cell division protein FtsX</fullName>
    </recommendedName>
</protein>
<gene>
    <name evidence="14" type="ORF">SAMN05444420_102343</name>
</gene>
<feature type="domain" description="FtsX extracellular" evidence="13">
    <location>
        <begin position="54"/>
        <end position="146"/>
    </location>
</feature>
<evidence type="ECO:0000313" key="14">
    <source>
        <dbReference type="EMBL" id="SDW48208.1"/>
    </source>
</evidence>
<keyword evidence="9 10" id="KW-0131">Cell cycle</keyword>
<evidence type="ECO:0000259" key="13">
    <source>
        <dbReference type="Pfam" id="PF18075"/>
    </source>
</evidence>
<dbReference type="Pfam" id="PF02687">
    <property type="entry name" value="FtsX"/>
    <property type="match status" value="1"/>
</dbReference>
<keyword evidence="8 10" id="KW-0472">Membrane</keyword>